<dbReference type="HOGENOM" id="CLU_010194_44_4_1"/>
<keyword evidence="2" id="KW-0521">NADP</keyword>
<reference evidence="4 5" key="1">
    <citation type="journal article" date="2014" name="BMC Genomics">
        <title>Comparative genomics of the major fungal agents of human and animal Sporotrichosis: Sporothrix schenckii and Sporothrix brasiliensis.</title>
        <authorList>
            <person name="Teixeira M.M."/>
            <person name="de Almeida L.G."/>
            <person name="Kubitschek-Barreira P."/>
            <person name="Alves F.L."/>
            <person name="Kioshima E.S."/>
            <person name="Abadio A.K."/>
            <person name="Fernandes L."/>
            <person name="Derengowski L.S."/>
            <person name="Ferreira K.S."/>
            <person name="Souza R.C."/>
            <person name="Ruiz J.C."/>
            <person name="de Andrade N.C."/>
            <person name="Paes H.C."/>
            <person name="Nicola A.M."/>
            <person name="Albuquerque P."/>
            <person name="Gerber A.L."/>
            <person name="Martins V.P."/>
            <person name="Peconick L.D."/>
            <person name="Neto A.V."/>
            <person name="Chaucanez C.B."/>
            <person name="Silva P.A."/>
            <person name="Cunha O.L."/>
            <person name="de Oliveira F.F."/>
            <person name="dos Santos T.C."/>
            <person name="Barros A.L."/>
            <person name="Soares M.A."/>
            <person name="de Oliveira L.M."/>
            <person name="Marini M.M."/>
            <person name="Villalobos-Duno H."/>
            <person name="Cunha M.M."/>
            <person name="de Hoog S."/>
            <person name="da Silveira J.F."/>
            <person name="Henrissat B."/>
            <person name="Nino-Vega G.A."/>
            <person name="Cisalpino P.S."/>
            <person name="Mora-Montes H.M."/>
            <person name="Almeida S.R."/>
            <person name="Stajich J.E."/>
            <person name="Lopes-Bezerra L.M."/>
            <person name="Vasconcelos A.T."/>
            <person name="Felipe M.S."/>
        </authorList>
    </citation>
    <scope>NUCLEOTIDE SEQUENCE [LARGE SCALE GENOMIC DNA]</scope>
    <source>
        <strain evidence="4 5">5110</strain>
    </source>
</reference>
<proteinExistence type="inferred from homology"/>
<evidence type="ECO:0000256" key="3">
    <source>
        <dbReference type="ARBA" id="ARBA00023002"/>
    </source>
</evidence>
<dbReference type="Gene3D" id="3.40.50.720">
    <property type="entry name" value="NAD(P)-binding Rossmann-like Domain"/>
    <property type="match status" value="1"/>
</dbReference>
<evidence type="ECO:0000313" key="4">
    <source>
        <dbReference type="EMBL" id="KIH88795.1"/>
    </source>
</evidence>
<dbReference type="InterPro" id="IPR002347">
    <property type="entry name" value="SDR_fam"/>
</dbReference>
<dbReference type="RefSeq" id="XP_040616805.1">
    <property type="nucleotide sequence ID" value="XM_040767116.1"/>
</dbReference>
<organism evidence="4 5">
    <name type="scientific">Sporothrix brasiliensis 5110</name>
    <dbReference type="NCBI Taxonomy" id="1398154"/>
    <lineage>
        <taxon>Eukaryota</taxon>
        <taxon>Fungi</taxon>
        <taxon>Dikarya</taxon>
        <taxon>Ascomycota</taxon>
        <taxon>Pezizomycotina</taxon>
        <taxon>Sordariomycetes</taxon>
        <taxon>Sordariomycetidae</taxon>
        <taxon>Ophiostomatales</taxon>
        <taxon>Ophiostomataceae</taxon>
        <taxon>Sporothrix</taxon>
    </lineage>
</organism>
<keyword evidence="5" id="KW-1185">Reference proteome</keyword>
<dbReference type="Pfam" id="PF00106">
    <property type="entry name" value="adh_short"/>
    <property type="match status" value="1"/>
</dbReference>
<evidence type="ECO:0000256" key="1">
    <source>
        <dbReference type="ARBA" id="ARBA00006484"/>
    </source>
</evidence>
<comment type="similarity">
    <text evidence="1">Belongs to the short-chain dehydrogenases/reductases (SDR) family.</text>
</comment>
<protein>
    <submittedName>
        <fullName evidence="4">Short-chain dehydrogenase/reductase family protein</fullName>
    </submittedName>
</protein>
<dbReference type="OrthoDB" id="542013at2759"/>
<dbReference type="GO" id="GO:0016491">
    <property type="term" value="F:oxidoreductase activity"/>
    <property type="evidence" value="ECO:0007669"/>
    <property type="project" value="UniProtKB-KW"/>
</dbReference>
<name>A0A0C2IPE4_9PEZI</name>
<evidence type="ECO:0000256" key="2">
    <source>
        <dbReference type="ARBA" id="ARBA00022857"/>
    </source>
</evidence>
<comment type="caution">
    <text evidence="4">The sequence shown here is derived from an EMBL/GenBank/DDBJ whole genome shotgun (WGS) entry which is preliminary data.</text>
</comment>
<dbReference type="PRINTS" id="PR00081">
    <property type="entry name" value="GDHRDH"/>
</dbReference>
<dbReference type="EMBL" id="AWTV01000009">
    <property type="protein sequence ID" value="KIH88795.1"/>
    <property type="molecule type" value="Genomic_DNA"/>
</dbReference>
<dbReference type="VEuPathDB" id="FungiDB:SPBR_08990"/>
<dbReference type="PANTHER" id="PTHR24320:SF252">
    <property type="entry name" value="DEHYDROGENASE_REDUCTASE FAMILY PROTEIN, PUTATIVE (AFU_ORTHOLOGUE AFUA_3G08550)-RELATED"/>
    <property type="match status" value="1"/>
</dbReference>
<dbReference type="GeneID" id="63682037"/>
<accession>A0A0C2IPE4</accession>
<gene>
    <name evidence="4" type="ORF">SPBR_08990</name>
</gene>
<dbReference type="SUPFAM" id="SSF51735">
    <property type="entry name" value="NAD(P)-binding Rossmann-fold domains"/>
    <property type="match status" value="1"/>
</dbReference>
<dbReference type="InterPro" id="IPR036291">
    <property type="entry name" value="NAD(P)-bd_dom_sf"/>
</dbReference>
<dbReference type="PANTHER" id="PTHR24320">
    <property type="entry name" value="RETINOL DEHYDROGENASE"/>
    <property type="match status" value="1"/>
</dbReference>
<dbReference type="AlphaFoldDB" id="A0A0C2IPE4"/>
<keyword evidence="3" id="KW-0560">Oxidoreductase</keyword>
<evidence type="ECO:0000313" key="5">
    <source>
        <dbReference type="Proteomes" id="UP000031575"/>
    </source>
</evidence>
<dbReference type="Proteomes" id="UP000031575">
    <property type="component" value="Unassembled WGS sequence"/>
</dbReference>
<sequence>MTHAKTGKSVPSKDLAPLPSNFTPVFIRNQFFTTIPLPTKAMYPHAAGQRAIVTGANTGLGFEAARQLLALGCSHLVLGVRSLDKGREAAKALQAANPRATIDVWELDMASYPSVRAFARRCQEQLPGRIDSTILNAGVSHIVRVTSATGHETTMQVNHYGTALLALLLIPVIKAKAKVTATASGPSPTQPPAMTIVNSVTGHLCKFPNRAARPLLPTFDDDALLPFDATERYGVSKLVSQMFLVELTDRIAPVRGNPFINFVDPGLTKGTSLFRHAKGAMRVAVKGFFSAAGRTVERGAATYVHAVLGKGPESHGCFLMNAEIAPLAGYYYTEKGLSALVWEETLKEPEFADAEDIVRSVQL</sequence>